<evidence type="ECO:0000256" key="9">
    <source>
        <dbReference type="ARBA" id="ARBA00038437"/>
    </source>
</evidence>
<dbReference type="InterPro" id="IPR001650">
    <property type="entry name" value="Helicase_C-like"/>
</dbReference>
<evidence type="ECO:0000256" key="12">
    <source>
        <dbReference type="PROSITE-ProRule" id="PRU00552"/>
    </source>
</evidence>
<evidence type="ECO:0000256" key="11">
    <source>
        <dbReference type="ARBA" id="ARBA00074363"/>
    </source>
</evidence>
<dbReference type="Pfam" id="PF00271">
    <property type="entry name" value="Helicase_C"/>
    <property type="match status" value="1"/>
</dbReference>
<dbReference type="InterPro" id="IPR017956">
    <property type="entry name" value="AT_hook_DNA-bd_motif"/>
</dbReference>
<dbReference type="GO" id="GO:0003677">
    <property type="term" value="F:DNA binding"/>
    <property type="evidence" value="ECO:0007669"/>
    <property type="project" value="UniProtKB-KW"/>
</dbReference>
<feature type="domain" description="Helicase C-terminal" evidence="15">
    <location>
        <begin position="535"/>
        <end position="696"/>
    </location>
</feature>
<dbReference type="PROSITE" id="PS00039">
    <property type="entry name" value="DEAD_ATP_HELICASE"/>
    <property type="match status" value="1"/>
</dbReference>
<feature type="region of interest" description="Disordered" evidence="13">
    <location>
        <begin position="1"/>
        <end position="294"/>
    </location>
</feature>
<evidence type="ECO:0000256" key="4">
    <source>
        <dbReference type="ARBA" id="ARBA00022741"/>
    </source>
</evidence>
<evidence type="ECO:0000259" key="16">
    <source>
        <dbReference type="PROSITE" id="PS51195"/>
    </source>
</evidence>
<dbReference type="GO" id="GO:0000785">
    <property type="term" value="C:chromatin"/>
    <property type="evidence" value="ECO:0007669"/>
    <property type="project" value="InterPro"/>
</dbReference>
<feature type="domain" description="DEAD-box RNA helicase Q" evidence="16">
    <location>
        <begin position="320"/>
        <end position="348"/>
    </location>
</feature>
<evidence type="ECO:0000313" key="18">
    <source>
        <dbReference type="Proteomes" id="UP000032679"/>
    </source>
</evidence>
<evidence type="ECO:0000256" key="10">
    <source>
        <dbReference type="ARBA" id="ARBA00047984"/>
    </source>
</evidence>
<feature type="compositionally biased region" description="Low complexity" evidence="13">
    <location>
        <begin position="1"/>
        <end position="12"/>
    </location>
</feature>
<dbReference type="InterPro" id="IPR011545">
    <property type="entry name" value="DEAD/DEAH_box_helicase_dom"/>
</dbReference>
<dbReference type="InterPro" id="IPR000116">
    <property type="entry name" value="HMGA"/>
</dbReference>
<dbReference type="InterPro" id="IPR027417">
    <property type="entry name" value="P-loop_NTPase"/>
</dbReference>
<feature type="short sequence motif" description="Q motif" evidence="12">
    <location>
        <begin position="320"/>
        <end position="348"/>
    </location>
</feature>
<evidence type="ECO:0000256" key="3">
    <source>
        <dbReference type="ARBA" id="ARBA00022737"/>
    </source>
</evidence>
<keyword evidence="5" id="KW-0378">Hydrolase</keyword>
<keyword evidence="7" id="KW-0067">ATP-binding</keyword>
<dbReference type="SUPFAM" id="SSF52540">
    <property type="entry name" value="P-loop containing nucleoside triphosphate hydrolases"/>
    <property type="match status" value="1"/>
</dbReference>
<reference evidence="17 18" key="1">
    <citation type="submission" date="2012-10" db="EMBL/GenBank/DDBJ databases">
        <title>Genome sequencing of Tanticharoenia sakaeratensis NBRC 103193.</title>
        <authorList>
            <person name="Azuma Y."/>
            <person name="Hadano H."/>
            <person name="Hirakawa H."/>
            <person name="Matsushita K."/>
        </authorList>
    </citation>
    <scope>NUCLEOTIDE SEQUENCE [LARGE SCALE GENOMIC DNA]</scope>
    <source>
        <strain evidence="17 18">NBRC 103193</strain>
    </source>
</reference>
<dbReference type="PANTHER" id="PTHR47959">
    <property type="entry name" value="ATP-DEPENDENT RNA HELICASE RHLE-RELATED"/>
    <property type="match status" value="1"/>
</dbReference>
<keyword evidence="2" id="KW-0963">Cytoplasm</keyword>
<dbReference type="GO" id="GO:0009266">
    <property type="term" value="P:response to temperature stimulus"/>
    <property type="evidence" value="ECO:0007669"/>
    <property type="project" value="UniProtKB-ARBA"/>
</dbReference>
<dbReference type="InterPro" id="IPR014001">
    <property type="entry name" value="Helicase_ATP-bd"/>
</dbReference>
<dbReference type="Pfam" id="PF02178">
    <property type="entry name" value="AT_hook"/>
    <property type="match status" value="4"/>
</dbReference>
<dbReference type="PROSITE" id="PS51195">
    <property type="entry name" value="Q_MOTIF"/>
    <property type="match status" value="1"/>
</dbReference>
<dbReference type="Gene3D" id="3.40.50.300">
    <property type="entry name" value="P-loop containing nucleotide triphosphate hydrolases"/>
    <property type="match status" value="2"/>
</dbReference>
<protein>
    <recommendedName>
        <fullName evidence="11">DEAD-box ATP-dependent RNA helicase RhpA</fullName>
        <ecNumber evidence="1">3.6.4.13</ecNumber>
    </recommendedName>
</protein>
<dbReference type="InterPro" id="IPR000629">
    <property type="entry name" value="RNA-helicase_DEAD-box_CS"/>
</dbReference>
<dbReference type="SMART" id="SM00487">
    <property type="entry name" value="DEXDc"/>
    <property type="match status" value="1"/>
</dbReference>
<dbReference type="Pfam" id="PF00270">
    <property type="entry name" value="DEAD"/>
    <property type="match status" value="1"/>
</dbReference>
<feature type="region of interest" description="Disordered" evidence="13">
    <location>
        <begin position="681"/>
        <end position="838"/>
    </location>
</feature>
<dbReference type="PANTHER" id="PTHR47959:SF13">
    <property type="entry name" value="ATP-DEPENDENT RNA HELICASE RHLE"/>
    <property type="match status" value="1"/>
</dbReference>
<evidence type="ECO:0000256" key="6">
    <source>
        <dbReference type="ARBA" id="ARBA00022806"/>
    </source>
</evidence>
<dbReference type="PROSITE" id="PS51194">
    <property type="entry name" value="HELICASE_CTER"/>
    <property type="match status" value="1"/>
</dbReference>
<organism evidence="17 18">
    <name type="scientific">Tanticharoenia sakaeratensis NBRC 103193</name>
    <dbReference type="NCBI Taxonomy" id="1231623"/>
    <lineage>
        <taxon>Bacteria</taxon>
        <taxon>Pseudomonadati</taxon>
        <taxon>Pseudomonadota</taxon>
        <taxon>Alphaproteobacteria</taxon>
        <taxon>Acetobacterales</taxon>
        <taxon>Acetobacteraceae</taxon>
        <taxon>Tanticharoenia</taxon>
    </lineage>
</organism>
<comment type="caution">
    <text evidence="17">The sequence shown here is derived from an EMBL/GenBank/DDBJ whole genome shotgun (WGS) entry which is preliminary data.</text>
</comment>
<feature type="compositionally biased region" description="Low complexity" evidence="13">
    <location>
        <begin position="149"/>
        <end position="163"/>
    </location>
</feature>
<evidence type="ECO:0000256" key="1">
    <source>
        <dbReference type="ARBA" id="ARBA00012552"/>
    </source>
</evidence>
<evidence type="ECO:0000256" key="13">
    <source>
        <dbReference type="SAM" id="MobiDB-lite"/>
    </source>
</evidence>
<dbReference type="PROSITE" id="PS51192">
    <property type="entry name" value="HELICASE_ATP_BIND_1"/>
    <property type="match status" value="1"/>
</dbReference>
<dbReference type="FunFam" id="3.40.50.300:FF:000108">
    <property type="entry name" value="ATP-dependent RNA helicase RhlE"/>
    <property type="match status" value="1"/>
</dbReference>
<sequence length="838" mass="89737">MSAKPTASSSTSRSRKARKNAPDTNPETVTEVIPDAKAKTAPAKSRRSTAAAGTPARARRTTETPPSATVEQPAPKKRGRPRKADVATAGDAAPRPVRRSAKRVQAAPEAQDAPPVDTASVTRPARAEPTPQPDPVSPRRGRGRPRKQPSAPDVVAPSAAEAPGASLTPDASEADTNAGNAPRRGRGRPRKQADAAQTPAAPVAEIPIAKSATEAVAPDTSEAAAPRRGRGRPRKQSTAKTSSGDPAQMTMGSLDPIAATPRRSHDQAPPAAETPVTVDTTGGSQTRSLEPVADASQAAASAVVQPAAAETAPVAERTGPLFSELGLSAPIMQAIQELGYHHPTPIQAGAIPMVLAGHDVLGVAQTGTGKTASFVLPLLEILHGSRARARMPRCLILEPTRELALQVAENFKLYGKHLRLTHALLIGGESMKDQREILGRGVDVLIATPGRLIDLFERGGLLLTQARHLVIDEADRMLDMGFIPDIEKIVGLLPPNRQTLFFSATMAPEIRKLADAFLNAPKEITVARQSSVATTIDEALVVVPEDDKRRVLRRLLRQQDVQNAIVFCNRKRDVDTLLKSLTKHGFSAGALHGDLPQSVRFATLERFRAGELAILVCSDVAARGIDIGGLSHVFNFDLPFNAEDYVHRIGRTGRAGRQGHAISLASPYDKHLADAIESLTGKTIPQPAYPGVTPTEWAPEDASGDRGRHRDKKRHGKDRRKDHTDQPKTPEREQPIQDAAPQEPVRRDTPQHHAPRPEKAGAEKAGAEKTRTERTRADAPRQDDARHGDTRRQRPPRDERGGSVRPAPAFDPQSPPTGFGHDTPAFMLLPRRARGGDA</sequence>
<evidence type="ECO:0000313" key="17">
    <source>
        <dbReference type="EMBL" id="GAN55060.1"/>
    </source>
</evidence>
<dbReference type="GO" id="GO:0016787">
    <property type="term" value="F:hydrolase activity"/>
    <property type="evidence" value="ECO:0007669"/>
    <property type="project" value="UniProtKB-KW"/>
</dbReference>
<dbReference type="InterPro" id="IPR014014">
    <property type="entry name" value="RNA_helicase_DEAD_Q_motif"/>
</dbReference>
<dbReference type="PRINTS" id="PR00929">
    <property type="entry name" value="ATHOOK"/>
</dbReference>
<dbReference type="GO" id="GO:0042255">
    <property type="term" value="P:ribosome assembly"/>
    <property type="evidence" value="ECO:0007669"/>
    <property type="project" value="UniProtKB-ARBA"/>
</dbReference>
<dbReference type="EC" id="3.6.4.13" evidence="1"/>
<feature type="compositionally biased region" description="Basic and acidic residues" evidence="13">
    <location>
        <begin position="719"/>
        <end position="735"/>
    </location>
</feature>
<comment type="catalytic activity">
    <reaction evidence="10">
        <text>ATP + H2O = ADP + phosphate + H(+)</text>
        <dbReference type="Rhea" id="RHEA:13065"/>
        <dbReference type="ChEBI" id="CHEBI:15377"/>
        <dbReference type="ChEBI" id="CHEBI:15378"/>
        <dbReference type="ChEBI" id="CHEBI:30616"/>
        <dbReference type="ChEBI" id="CHEBI:43474"/>
        <dbReference type="ChEBI" id="CHEBI:456216"/>
        <dbReference type="EC" id="3.6.4.13"/>
    </reaction>
</comment>
<dbReference type="InterPro" id="IPR000637">
    <property type="entry name" value="HMGI/Y_DNA-bd_CS"/>
</dbReference>
<evidence type="ECO:0000256" key="5">
    <source>
        <dbReference type="ARBA" id="ARBA00022801"/>
    </source>
</evidence>
<keyword evidence="3" id="KW-0677">Repeat</keyword>
<dbReference type="GO" id="GO:0006355">
    <property type="term" value="P:regulation of DNA-templated transcription"/>
    <property type="evidence" value="ECO:0007669"/>
    <property type="project" value="InterPro"/>
</dbReference>
<proteinExistence type="inferred from homology"/>
<dbReference type="Proteomes" id="UP000032679">
    <property type="component" value="Unassembled WGS sequence"/>
</dbReference>
<evidence type="ECO:0000259" key="15">
    <source>
        <dbReference type="PROSITE" id="PS51194"/>
    </source>
</evidence>
<feature type="domain" description="Helicase ATP-binding" evidence="14">
    <location>
        <begin position="351"/>
        <end position="524"/>
    </location>
</feature>
<feature type="compositionally biased region" description="Low complexity" evidence="13">
    <location>
        <begin position="194"/>
        <end position="204"/>
    </location>
</feature>
<feature type="compositionally biased region" description="Basic and acidic residues" evidence="13">
    <location>
        <begin position="744"/>
        <end position="802"/>
    </location>
</feature>
<accession>A0A0D6MNR8</accession>
<feature type="compositionally biased region" description="Basic residues" evidence="13">
    <location>
        <begin position="709"/>
        <end position="718"/>
    </location>
</feature>
<dbReference type="AlphaFoldDB" id="A0A0D6MNR8"/>
<dbReference type="GO" id="GO:0005829">
    <property type="term" value="C:cytosol"/>
    <property type="evidence" value="ECO:0007669"/>
    <property type="project" value="TreeGrafter"/>
</dbReference>
<keyword evidence="18" id="KW-1185">Reference proteome</keyword>
<dbReference type="SMART" id="SM00384">
    <property type="entry name" value="AT_hook"/>
    <property type="match status" value="4"/>
</dbReference>
<dbReference type="GO" id="GO:0003724">
    <property type="term" value="F:RNA helicase activity"/>
    <property type="evidence" value="ECO:0007669"/>
    <property type="project" value="UniProtKB-EC"/>
</dbReference>
<feature type="compositionally biased region" description="Basic residues" evidence="13">
    <location>
        <begin position="227"/>
        <end position="237"/>
    </location>
</feature>
<name>A0A0D6MNR8_9PROT</name>
<gene>
    <name evidence="17" type="ORF">Tasa_038_041</name>
</gene>
<comment type="similarity">
    <text evidence="9">Belongs to the DEAD box helicase family.</text>
</comment>
<dbReference type="STRING" id="1231623.Tasa_038_041"/>
<dbReference type="CDD" id="cd00268">
    <property type="entry name" value="DEADc"/>
    <property type="match status" value="1"/>
</dbReference>
<dbReference type="EMBL" id="BALE01000038">
    <property type="protein sequence ID" value="GAN55060.1"/>
    <property type="molecule type" value="Genomic_DNA"/>
</dbReference>
<keyword evidence="4" id="KW-0547">Nucleotide-binding</keyword>
<evidence type="ECO:0000256" key="2">
    <source>
        <dbReference type="ARBA" id="ARBA00022490"/>
    </source>
</evidence>
<dbReference type="SMART" id="SM00490">
    <property type="entry name" value="HELICc"/>
    <property type="match status" value="1"/>
</dbReference>
<evidence type="ECO:0000256" key="7">
    <source>
        <dbReference type="ARBA" id="ARBA00022840"/>
    </source>
</evidence>
<evidence type="ECO:0000256" key="8">
    <source>
        <dbReference type="ARBA" id="ARBA00023125"/>
    </source>
</evidence>
<keyword evidence="6 17" id="KW-0347">Helicase</keyword>
<feature type="compositionally biased region" description="Polar residues" evidence="13">
    <location>
        <begin position="277"/>
        <end position="288"/>
    </location>
</feature>
<dbReference type="GO" id="GO:0005524">
    <property type="term" value="F:ATP binding"/>
    <property type="evidence" value="ECO:0007669"/>
    <property type="project" value="UniProtKB-KW"/>
</dbReference>
<dbReference type="PROSITE" id="PS00354">
    <property type="entry name" value="HMGI_Y"/>
    <property type="match status" value="1"/>
</dbReference>
<dbReference type="InterPro" id="IPR044742">
    <property type="entry name" value="DEAD/DEAH_RhlB"/>
</dbReference>
<keyword evidence="8" id="KW-0238">DNA-binding</keyword>
<dbReference type="PRINTS" id="PR00930">
    <property type="entry name" value="HIGHMOBLTYIY"/>
</dbReference>
<dbReference type="InterPro" id="IPR050079">
    <property type="entry name" value="DEAD_box_RNA_helicase"/>
</dbReference>
<dbReference type="CDD" id="cd18787">
    <property type="entry name" value="SF2_C_DEAD"/>
    <property type="match status" value="1"/>
</dbReference>
<evidence type="ECO:0000259" key="14">
    <source>
        <dbReference type="PROSITE" id="PS51192"/>
    </source>
</evidence>